<sequence>MADRSRKPKLSLRALVDKEKNKLVLVETCKDFVDILFGFLKLQMGTIARLVNKQSQQTYVGCFSNIYKSVLDMDIDNFLSEACKTMLLYPRSVEDDLFRRLKVNVNETTEECKFFICPRFNTSKCSCGKKMEMKIEVKNASKLGNDVDGVFVCGKPSFIITDDMTVRSNSSNVYLQVVKDQGCVDVDKLSESLLVIGSEEVLTLLECVFSSNIPLTDAFLRKQSSRNMNLLNKPLSPALEEYKNEANSDRLTLNVVVRKEDRKVLFFECREDFVNLLFTFLAVSLEFGLEASGDNMVMGCILNLFGSFNDLTFDKKSRLKPKSTLPYYSFFGGRRLLRLYGDRIVFGVENLVQLKHICPHSVQSVSSHCNACKGFVKQNMKFRVTDDLIITPLSSSSTIGCLEQFQVSLADVDVQEISIGKAEVNNVLRASFMTSTVLTNALWNLLVKKPKQET</sequence>
<evidence type="ECO:0000313" key="2">
    <source>
        <dbReference type="Proteomes" id="UP000886595"/>
    </source>
</evidence>
<proteinExistence type="predicted"/>
<dbReference type="InterPro" id="IPR007750">
    <property type="entry name" value="DUF674"/>
</dbReference>
<reference evidence="1 2" key="1">
    <citation type="submission" date="2020-02" db="EMBL/GenBank/DDBJ databases">
        <authorList>
            <person name="Ma Q."/>
            <person name="Huang Y."/>
            <person name="Song X."/>
            <person name="Pei D."/>
        </authorList>
    </citation>
    <scope>NUCLEOTIDE SEQUENCE [LARGE SCALE GENOMIC DNA]</scope>
    <source>
        <strain evidence="1">Sxm20200214</strain>
        <tissue evidence="1">Leaf</tissue>
    </source>
</reference>
<organism evidence="1 2">
    <name type="scientific">Brassica carinata</name>
    <name type="common">Ethiopian mustard</name>
    <name type="synonym">Abyssinian cabbage</name>
    <dbReference type="NCBI Taxonomy" id="52824"/>
    <lineage>
        <taxon>Eukaryota</taxon>
        <taxon>Viridiplantae</taxon>
        <taxon>Streptophyta</taxon>
        <taxon>Embryophyta</taxon>
        <taxon>Tracheophyta</taxon>
        <taxon>Spermatophyta</taxon>
        <taxon>Magnoliopsida</taxon>
        <taxon>eudicotyledons</taxon>
        <taxon>Gunneridae</taxon>
        <taxon>Pentapetalae</taxon>
        <taxon>rosids</taxon>
        <taxon>malvids</taxon>
        <taxon>Brassicales</taxon>
        <taxon>Brassicaceae</taxon>
        <taxon>Brassiceae</taxon>
        <taxon>Brassica</taxon>
    </lineage>
</organism>
<dbReference type="OrthoDB" id="1099638at2759"/>
<dbReference type="EMBL" id="JAAMPC010000004">
    <property type="protein sequence ID" value="KAG2314426.1"/>
    <property type="molecule type" value="Genomic_DNA"/>
</dbReference>
<name>A0A8X7VNA5_BRACI</name>
<gene>
    <name evidence="1" type="ORF">Bca52824_017548</name>
</gene>
<dbReference type="PANTHER" id="PTHR33103">
    <property type="entry name" value="OS01G0153900 PROTEIN"/>
    <property type="match status" value="1"/>
</dbReference>
<accession>A0A8X7VNA5</accession>
<dbReference type="Pfam" id="PF05056">
    <property type="entry name" value="DUF674"/>
    <property type="match status" value="1"/>
</dbReference>
<dbReference type="Proteomes" id="UP000886595">
    <property type="component" value="Unassembled WGS sequence"/>
</dbReference>
<evidence type="ECO:0000313" key="1">
    <source>
        <dbReference type="EMBL" id="KAG2314426.1"/>
    </source>
</evidence>
<keyword evidence="2" id="KW-1185">Reference proteome</keyword>
<protein>
    <submittedName>
        <fullName evidence="1">Uncharacterized protein</fullName>
    </submittedName>
</protein>
<comment type="caution">
    <text evidence="1">The sequence shown here is derived from an EMBL/GenBank/DDBJ whole genome shotgun (WGS) entry which is preliminary data.</text>
</comment>
<dbReference type="PANTHER" id="PTHR33103:SF27">
    <property type="entry name" value="OS04G0594700 PROTEIN"/>
    <property type="match status" value="1"/>
</dbReference>
<dbReference type="AlphaFoldDB" id="A0A8X7VNA5"/>